<dbReference type="EMBL" id="CM042883">
    <property type="protein sequence ID" value="KAI4378674.1"/>
    <property type="molecule type" value="Genomic_DNA"/>
</dbReference>
<evidence type="ECO:0000313" key="1">
    <source>
        <dbReference type="EMBL" id="KAI4378674.1"/>
    </source>
</evidence>
<dbReference type="Proteomes" id="UP001057402">
    <property type="component" value="Chromosome 4"/>
</dbReference>
<gene>
    <name evidence="1" type="ORF">MLD38_016121</name>
</gene>
<comment type="caution">
    <text evidence="1">The sequence shown here is derived from an EMBL/GenBank/DDBJ whole genome shotgun (WGS) entry which is preliminary data.</text>
</comment>
<sequence>MTMANAPRLLAVVTMAAICLLGLPDHAVGYKRPGPRGPVFVRRMHESDPDFPEQVRKRRPCTITGVFDENRAVGG</sequence>
<reference evidence="2" key="1">
    <citation type="journal article" date="2023" name="Front. Plant Sci.">
        <title>Chromosomal-level genome assembly of Melastoma candidum provides insights into trichome evolution.</title>
        <authorList>
            <person name="Zhong Y."/>
            <person name="Wu W."/>
            <person name="Sun C."/>
            <person name="Zou P."/>
            <person name="Liu Y."/>
            <person name="Dai S."/>
            <person name="Zhou R."/>
        </authorList>
    </citation>
    <scope>NUCLEOTIDE SEQUENCE [LARGE SCALE GENOMIC DNA]</scope>
</reference>
<evidence type="ECO:0000313" key="2">
    <source>
        <dbReference type="Proteomes" id="UP001057402"/>
    </source>
</evidence>
<organism evidence="1 2">
    <name type="scientific">Melastoma candidum</name>
    <dbReference type="NCBI Taxonomy" id="119954"/>
    <lineage>
        <taxon>Eukaryota</taxon>
        <taxon>Viridiplantae</taxon>
        <taxon>Streptophyta</taxon>
        <taxon>Embryophyta</taxon>
        <taxon>Tracheophyta</taxon>
        <taxon>Spermatophyta</taxon>
        <taxon>Magnoliopsida</taxon>
        <taxon>eudicotyledons</taxon>
        <taxon>Gunneridae</taxon>
        <taxon>Pentapetalae</taxon>
        <taxon>rosids</taxon>
        <taxon>malvids</taxon>
        <taxon>Myrtales</taxon>
        <taxon>Melastomataceae</taxon>
        <taxon>Melastomatoideae</taxon>
        <taxon>Melastomateae</taxon>
        <taxon>Melastoma</taxon>
    </lineage>
</organism>
<name>A0ACB9RII5_9MYRT</name>
<proteinExistence type="predicted"/>
<keyword evidence="2" id="KW-1185">Reference proteome</keyword>
<accession>A0ACB9RII5</accession>
<protein>
    <submittedName>
        <fullName evidence="1">Uncharacterized protein</fullName>
    </submittedName>
</protein>